<feature type="domain" description="Tyr recombinase" evidence="2">
    <location>
        <begin position="55"/>
        <end position="238"/>
    </location>
</feature>
<organism evidence="3 4">
    <name type="scientific">Clostridium botulinum</name>
    <dbReference type="NCBI Taxonomy" id="1491"/>
    <lineage>
        <taxon>Bacteria</taxon>
        <taxon>Bacillati</taxon>
        <taxon>Bacillota</taxon>
        <taxon>Clostridia</taxon>
        <taxon>Eubacteriales</taxon>
        <taxon>Clostridiaceae</taxon>
        <taxon>Clostridium</taxon>
    </lineage>
</organism>
<dbReference type="AlphaFoldDB" id="A0A6M0V7A8"/>
<dbReference type="SUPFAM" id="SSF56349">
    <property type="entry name" value="DNA breaking-rejoining enzymes"/>
    <property type="match status" value="1"/>
</dbReference>
<keyword evidence="1" id="KW-0233">DNA recombination</keyword>
<evidence type="ECO:0000313" key="3">
    <source>
        <dbReference type="EMBL" id="NFF88706.1"/>
    </source>
</evidence>
<accession>A0A6M0V7A8</accession>
<sequence length="245" mass="28309">MSELNMNELNKLIDKVGVDNITPATLELLIKNLSNTNAIAKDNETEHKKSNKCGIVTRALEPEEYNRIMKLLNTGFEYENEKGTISYFNPQPNVALALSLEATLGLRISDILNLKVKHFQKNKLEILEKKTNKLQYREIDPQITEYIRDYALEHNLGLNDNLIIVKTRWIQDRLRIISKHLALTNIGTHSFRKFFATYVYNKSNGDIELVRSLLNHSSIATTQHYLKTSQKKMNEFSKSINFLVK</sequence>
<dbReference type="GO" id="GO:0006310">
    <property type="term" value="P:DNA recombination"/>
    <property type="evidence" value="ECO:0007669"/>
    <property type="project" value="UniProtKB-KW"/>
</dbReference>
<dbReference type="InterPro" id="IPR013762">
    <property type="entry name" value="Integrase-like_cat_sf"/>
</dbReference>
<evidence type="ECO:0000313" key="4">
    <source>
        <dbReference type="Proteomes" id="UP000476820"/>
    </source>
</evidence>
<dbReference type="InterPro" id="IPR002104">
    <property type="entry name" value="Integrase_catalytic"/>
</dbReference>
<dbReference type="InterPro" id="IPR011010">
    <property type="entry name" value="DNA_brk_join_enz"/>
</dbReference>
<reference evidence="3 4" key="1">
    <citation type="submission" date="2019-04" db="EMBL/GenBank/DDBJ databases">
        <title>Genome sequencing of Clostridium botulinum Groups I-IV and Clostridium butyricum.</title>
        <authorList>
            <person name="Brunt J."/>
            <person name="Van Vliet A.H.M."/>
            <person name="Stringer S.C."/>
            <person name="Carter A.T."/>
            <person name="Peck M.W."/>
        </authorList>
    </citation>
    <scope>NUCLEOTIDE SEQUENCE [LARGE SCALE GENOMIC DNA]</scope>
    <source>
        <strain evidence="3 4">1605</strain>
    </source>
</reference>
<dbReference type="GO" id="GO:0003677">
    <property type="term" value="F:DNA binding"/>
    <property type="evidence" value="ECO:0007669"/>
    <property type="project" value="InterPro"/>
</dbReference>
<dbReference type="GO" id="GO:0015074">
    <property type="term" value="P:DNA integration"/>
    <property type="evidence" value="ECO:0007669"/>
    <property type="project" value="InterPro"/>
</dbReference>
<dbReference type="EMBL" id="SWOV01000037">
    <property type="protein sequence ID" value="NFF88706.1"/>
    <property type="molecule type" value="Genomic_DNA"/>
</dbReference>
<comment type="caution">
    <text evidence="3">The sequence shown here is derived from an EMBL/GenBank/DDBJ whole genome shotgun (WGS) entry which is preliminary data.</text>
</comment>
<dbReference type="OrthoDB" id="87056at2"/>
<dbReference type="Proteomes" id="UP000476820">
    <property type="component" value="Unassembled WGS sequence"/>
</dbReference>
<dbReference type="PANTHER" id="PTHR30349">
    <property type="entry name" value="PHAGE INTEGRASE-RELATED"/>
    <property type="match status" value="1"/>
</dbReference>
<protein>
    <submittedName>
        <fullName evidence="3">Integrase</fullName>
    </submittedName>
</protein>
<evidence type="ECO:0000256" key="1">
    <source>
        <dbReference type="ARBA" id="ARBA00023172"/>
    </source>
</evidence>
<dbReference type="PROSITE" id="PS51898">
    <property type="entry name" value="TYR_RECOMBINASE"/>
    <property type="match status" value="1"/>
</dbReference>
<dbReference type="Pfam" id="PF00589">
    <property type="entry name" value="Phage_integrase"/>
    <property type="match status" value="1"/>
</dbReference>
<evidence type="ECO:0000259" key="2">
    <source>
        <dbReference type="PROSITE" id="PS51898"/>
    </source>
</evidence>
<gene>
    <name evidence="3" type="ORF">FC774_12645</name>
</gene>
<dbReference type="InterPro" id="IPR050090">
    <property type="entry name" value="Tyrosine_recombinase_XerCD"/>
</dbReference>
<name>A0A6M0V7A8_CLOBO</name>
<dbReference type="Gene3D" id="1.10.443.10">
    <property type="entry name" value="Intergrase catalytic core"/>
    <property type="match status" value="1"/>
</dbReference>
<dbReference type="RefSeq" id="WP_080372630.1">
    <property type="nucleotide sequence ID" value="NZ_LFPA01000150.1"/>
</dbReference>
<proteinExistence type="predicted"/>
<dbReference type="PANTHER" id="PTHR30349:SF82">
    <property type="entry name" value="INTEGRASE_RECOMBINASE YOEC-RELATED"/>
    <property type="match status" value="1"/>
</dbReference>